<dbReference type="RefSeq" id="WP_143808807.1">
    <property type="nucleotide sequence ID" value="NZ_FXAT01000001.1"/>
</dbReference>
<dbReference type="EMBL" id="FXAT01000001">
    <property type="protein sequence ID" value="SMG13995.1"/>
    <property type="molecule type" value="Genomic_DNA"/>
</dbReference>
<sequence>MSRFCPSTVVWLADTDRERLAEIALRFDAPSGRVGGRMLAKALLTYTPGEFEQQPKPKVELNRAGKPAKQRLVPRSNKQ</sequence>
<accession>A0A1X7II22</accession>
<feature type="compositionally biased region" description="Basic and acidic residues" evidence="1">
    <location>
        <begin position="53"/>
        <end position="63"/>
    </location>
</feature>
<dbReference type="Proteomes" id="UP000193228">
    <property type="component" value="Unassembled WGS sequence"/>
</dbReference>
<protein>
    <submittedName>
        <fullName evidence="2">Uncharacterized protein</fullName>
    </submittedName>
</protein>
<gene>
    <name evidence="2" type="ORF">SAMN06265784_101686</name>
</gene>
<evidence type="ECO:0000313" key="2">
    <source>
        <dbReference type="EMBL" id="SMG13995.1"/>
    </source>
</evidence>
<keyword evidence="3" id="KW-1185">Reference proteome</keyword>
<evidence type="ECO:0000313" key="3">
    <source>
        <dbReference type="Proteomes" id="UP000193228"/>
    </source>
</evidence>
<name>A0A1X7II22_9BURK</name>
<proteinExistence type="predicted"/>
<dbReference type="AlphaFoldDB" id="A0A1X7II22"/>
<dbReference type="OrthoDB" id="9988841at2"/>
<evidence type="ECO:0000256" key="1">
    <source>
        <dbReference type="SAM" id="MobiDB-lite"/>
    </source>
</evidence>
<reference evidence="3" key="1">
    <citation type="submission" date="2017-04" db="EMBL/GenBank/DDBJ databases">
        <authorList>
            <person name="Varghese N."/>
            <person name="Submissions S."/>
        </authorList>
    </citation>
    <scope>NUCLEOTIDE SEQUENCE [LARGE SCALE GENOMIC DNA]</scope>
    <source>
        <strain evidence="3">LMG 29540</strain>
    </source>
</reference>
<organism evidence="2 3">
    <name type="scientific">Paraburkholderia susongensis</name>
    <dbReference type="NCBI Taxonomy" id="1515439"/>
    <lineage>
        <taxon>Bacteria</taxon>
        <taxon>Pseudomonadati</taxon>
        <taxon>Pseudomonadota</taxon>
        <taxon>Betaproteobacteria</taxon>
        <taxon>Burkholderiales</taxon>
        <taxon>Burkholderiaceae</taxon>
        <taxon>Paraburkholderia</taxon>
    </lineage>
</organism>
<feature type="region of interest" description="Disordered" evidence="1">
    <location>
        <begin position="51"/>
        <end position="79"/>
    </location>
</feature>